<organism evidence="2 3">
    <name type="scientific">Bos mutus grunniens</name>
    <name type="common">Wild yak</name>
    <name type="synonym">Bos grunniens</name>
    <dbReference type="NCBI Taxonomy" id="30521"/>
    <lineage>
        <taxon>Eukaryota</taxon>
        <taxon>Metazoa</taxon>
        <taxon>Chordata</taxon>
        <taxon>Craniata</taxon>
        <taxon>Vertebrata</taxon>
        <taxon>Euteleostomi</taxon>
        <taxon>Mammalia</taxon>
        <taxon>Eutheria</taxon>
        <taxon>Laurasiatheria</taxon>
        <taxon>Artiodactyla</taxon>
        <taxon>Ruminantia</taxon>
        <taxon>Pecora</taxon>
        <taxon>Bovidae</taxon>
        <taxon>Bovinae</taxon>
        <taxon>Bos</taxon>
    </lineage>
</organism>
<accession>A0A8C0A6D8</accession>
<feature type="compositionally biased region" description="Polar residues" evidence="1">
    <location>
        <begin position="101"/>
        <end position="111"/>
    </location>
</feature>
<dbReference type="Ensembl" id="ENSBGRT00000010657.1">
    <property type="protein sequence ID" value="ENSBGRP00000009270.1"/>
    <property type="gene ID" value="ENSBGRG00000005775.1"/>
</dbReference>
<protein>
    <submittedName>
        <fullName evidence="2">Uncharacterized protein</fullName>
    </submittedName>
</protein>
<dbReference type="GeneTree" id="ENSGT00960000189075"/>
<dbReference type="PANTHER" id="PTHR46725">
    <property type="entry name" value="COILED-COIL DOMAIN-CONTAINING PROTEIN 57"/>
    <property type="match status" value="1"/>
</dbReference>
<reference evidence="2" key="1">
    <citation type="submission" date="2019-05" db="EMBL/GenBank/DDBJ databases">
        <authorList>
            <person name="Zhang S."/>
            <person name="Liu J."/>
        </authorList>
    </citation>
    <scope>NUCLEOTIDE SEQUENCE [LARGE SCALE GENOMIC DNA]</scope>
</reference>
<dbReference type="GO" id="GO:0005876">
    <property type="term" value="C:spindle microtubule"/>
    <property type="evidence" value="ECO:0007669"/>
    <property type="project" value="TreeGrafter"/>
</dbReference>
<sequence>GIPHVPCLNVQSSSGQVDCLITPGGQGERVAFKDNSLYSLSQRQHRSSTVTCRSAPQKENRSPKPRLAQEFQEETGHHTRRSSSLASSSLQDTWKLLDLGSSPSGLTSQDDSPPEHPAPTACSLQHPEGSPTVTWAAFGVEGMKMEAQTRGKPTRHPRAHPPKHKGCQRPPKIRNYNSKD</sequence>
<proteinExistence type="predicted"/>
<dbReference type="Proteomes" id="UP000694520">
    <property type="component" value="Chromosome 19"/>
</dbReference>
<feature type="compositionally biased region" description="Polar residues" evidence="1">
    <location>
        <begin position="41"/>
        <end position="54"/>
    </location>
</feature>
<dbReference type="GO" id="GO:0060271">
    <property type="term" value="P:cilium assembly"/>
    <property type="evidence" value="ECO:0007669"/>
    <property type="project" value="TreeGrafter"/>
</dbReference>
<feature type="region of interest" description="Disordered" evidence="1">
    <location>
        <begin position="41"/>
        <end position="180"/>
    </location>
</feature>
<reference evidence="2" key="2">
    <citation type="submission" date="2025-08" db="UniProtKB">
        <authorList>
            <consortium name="Ensembl"/>
        </authorList>
    </citation>
    <scope>IDENTIFICATION</scope>
</reference>
<evidence type="ECO:0000256" key="1">
    <source>
        <dbReference type="SAM" id="MobiDB-lite"/>
    </source>
</evidence>
<dbReference type="InterPro" id="IPR042481">
    <property type="entry name" value="CCDC57"/>
</dbReference>
<keyword evidence="3" id="KW-1185">Reference proteome</keyword>
<feature type="compositionally biased region" description="Basic residues" evidence="1">
    <location>
        <begin position="152"/>
        <end position="167"/>
    </location>
</feature>
<evidence type="ECO:0000313" key="3">
    <source>
        <dbReference type="Proteomes" id="UP000694520"/>
    </source>
</evidence>
<dbReference type="GO" id="GO:0034451">
    <property type="term" value="C:centriolar satellite"/>
    <property type="evidence" value="ECO:0007669"/>
    <property type="project" value="TreeGrafter"/>
</dbReference>
<dbReference type="PANTHER" id="PTHR46725:SF1">
    <property type="entry name" value="COILED-COIL DOMAIN-CONTAINING PROTEIN 57"/>
    <property type="match status" value="1"/>
</dbReference>
<dbReference type="GO" id="GO:0007020">
    <property type="term" value="P:microtubule nucleation"/>
    <property type="evidence" value="ECO:0007669"/>
    <property type="project" value="TreeGrafter"/>
</dbReference>
<dbReference type="GO" id="GO:0045931">
    <property type="term" value="P:positive regulation of mitotic cell cycle"/>
    <property type="evidence" value="ECO:0007669"/>
    <property type="project" value="TreeGrafter"/>
</dbReference>
<dbReference type="GO" id="GO:0005814">
    <property type="term" value="C:centriole"/>
    <property type="evidence" value="ECO:0007669"/>
    <property type="project" value="TreeGrafter"/>
</dbReference>
<dbReference type="GO" id="GO:0007099">
    <property type="term" value="P:centriole replication"/>
    <property type="evidence" value="ECO:0007669"/>
    <property type="project" value="TreeGrafter"/>
</dbReference>
<name>A0A8C0A6D8_BOSMU</name>
<reference evidence="2" key="3">
    <citation type="submission" date="2025-09" db="UniProtKB">
        <authorList>
            <consortium name="Ensembl"/>
        </authorList>
    </citation>
    <scope>IDENTIFICATION</scope>
</reference>
<evidence type="ECO:0000313" key="2">
    <source>
        <dbReference type="Ensembl" id="ENSBGRP00000009270.1"/>
    </source>
</evidence>
<dbReference type="AlphaFoldDB" id="A0A8C0A6D8"/>